<evidence type="ECO:0000313" key="2">
    <source>
        <dbReference type="EMBL" id="ETV98554.1"/>
    </source>
</evidence>
<evidence type="ECO:0000256" key="1">
    <source>
        <dbReference type="SAM" id="MobiDB-lite"/>
    </source>
</evidence>
<dbReference type="STRING" id="157072.A0A024TX46"/>
<name>A0A024TX46_9STRA</name>
<proteinExistence type="predicted"/>
<gene>
    <name evidence="2" type="ORF">H310_08678</name>
</gene>
<feature type="region of interest" description="Disordered" evidence="1">
    <location>
        <begin position="288"/>
        <end position="307"/>
    </location>
</feature>
<sequence length="307" mass="34235">MENPVLRQILLGCYDDGSPLRHLRNQRGILEMIISRLIAAWTSHIDLKTRGFLHLGRRRDAPVRCIPGRVPRRIVFPPMWQNSNSTFHVNMMPFVMGDVTTLPEPCKRYADMIEACLACDSSDEYGKVGYLTIHEGMVEAGTSQRRGGLHIEAGGGGGVAERTEDFYWGMGSFQQNLIYGGIYMASTEAKSCAVYDVVIDDSANVVGALGDIEHLRFVLAKHGIRPSVIRANELIWMTDRTPHESLPLETTTFRQYFRLVTSGVSHWYADHSTPNPLGTQPTAKIVQGSKFQEEVDAAKAPRKDLSS</sequence>
<dbReference type="AlphaFoldDB" id="A0A024TX46"/>
<dbReference type="GeneID" id="20085728"/>
<dbReference type="VEuPathDB" id="FungiDB:H310_08678"/>
<organism evidence="2">
    <name type="scientific">Aphanomyces invadans</name>
    <dbReference type="NCBI Taxonomy" id="157072"/>
    <lineage>
        <taxon>Eukaryota</taxon>
        <taxon>Sar</taxon>
        <taxon>Stramenopiles</taxon>
        <taxon>Oomycota</taxon>
        <taxon>Saprolegniomycetes</taxon>
        <taxon>Saprolegniales</taxon>
        <taxon>Verrucalvaceae</taxon>
        <taxon>Aphanomyces</taxon>
    </lineage>
</organism>
<feature type="compositionally biased region" description="Basic and acidic residues" evidence="1">
    <location>
        <begin position="291"/>
        <end position="307"/>
    </location>
</feature>
<dbReference type="OrthoDB" id="61384at2759"/>
<reference evidence="2" key="1">
    <citation type="submission" date="2013-12" db="EMBL/GenBank/DDBJ databases">
        <title>The Genome Sequence of Aphanomyces invadans NJM9701.</title>
        <authorList>
            <consortium name="The Broad Institute Genomics Platform"/>
            <person name="Russ C."/>
            <person name="Tyler B."/>
            <person name="van West P."/>
            <person name="Dieguez-Uribeondo J."/>
            <person name="Young S.K."/>
            <person name="Zeng Q."/>
            <person name="Gargeya S."/>
            <person name="Fitzgerald M."/>
            <person name="Abouelleil A."/>
            <person name="Alvarado L."/>
            <person name="Chapman S.B."/>
            <person name="Gainer-Dewar J."/>
            <person name="Goldberg J."/>
            <person name="Griggs A."/>
            <person name="Gujja S."/>
            <person name="Hansen M."/>
            <person name="Howarth C."/>
            <person name="Imamovic A."/>
            <person name="Ireland A."/>
            <person name="Larimer J."/>
            <person name="McCowan C."/>
            <person name="Murphy C."/>
            <person name="Pearson M."/>
            <person name="Poon T.W."/>
            <person name="Priest M."/>
            <person name="Roberts A."/>
            <person name="Saif S."/>
            <person name="Shea T."/>
            <person name="Sykes S."/>
            <person name="Wortman J."/>
            <person name="Nusbaum C."/>
            <person name="Birren B."/>
        </authorList>
    </citation>
    <scope>NUCLEOTIDE SEQUENCE [LARGE SCALE GENOMIC DNA]</scope>
    <source>
        <strain evidence="2">NJM9701</strain>
    </source>
</reference>
<accession>A0A024TX46</accession>
<dbReference type="RefSeq" id="XP_008872751.1">
    <property type="nucleotide sequence ID" value="XM_008874529.1"/>
</dbReference>
<dbReference type="eggNOG" id="ENOG502S3JB">
    <property type="taxonomic scope" value="Eukaryota"/>
</dbReference>
<protein>
    <submittedName>
        <fullName evidence="2">Uncharacterized protein</fullName>
    </submittedName>
</protein>
<dbReference type="EMBL" id="KI913969">
    <property type="protein sequence ID" value="ETV98554.1"/>
    <property type="molecule type" value="Genomic_DNA"/>
</dbReference>